<gene>
    <name evidence="10" type="ORF">OB236_21915</name>
</gene>
<sequence length="389" mass="43435">MNNALPHQQPRYAILRGFSFSSYMTMAVIVSYFPLYFKSMGYSTVQIGLLYSIGPMIGIFSNLFWGLISDKYRTVKKILIVVLIGQWIMALCVFQSTQFGVLLLLMAVFFFFQSPINSLCDSLTLLTIQGSTKSFASFRVWGSIGFAVASLAFGMVLKQYGADLTIYLCLGTIGLSLIISTGLTDGRRTSHKKLVFADLAKVIRSNGFLMFMLIVLIASVAHRFNDGFLALFLQQLGADQTIIGWSWLVSALSEVPIFFLLSKYGHRYKELPLLVVSSFVYVIRFLFMSQVENPLWVIAIQAMHSISFGIFLFTVIRYIQGMIPDEYRATGQALFAVTWSGLAGLFSGALGGWLFRDWGPHVMYGVGACLSAVAMVSFFVLHLRSRDVE</sequence>
<feature type="transmembrane region" description="Helical" evidence="8">
    <location>
        <begin position="102"/>
        <end position="126"/>
    </location>
</feature>
<evidence type="ECO:0000256" key="3">
    <source>
        <dbReference type="ARBA" id="ARBA00022475"/>
    </source>
</evidence>
<feature type="transmembrane region" description="Helical" evidence="8">
    <location>
        <begin position="138"/>
        <end position="158"/>
    </location>
</feature>
<feature type="transmembrane region" description="Helical" evidence="8">
    <location>
        <begin position="295"/>
        <end position="319"/>
    </location>
</feature>
<evidence type="ECO:0000259" key="9">
    <source>
        <dbReference type="Pfam" id="PF12832"/>
    </source>
</evidence>
<dbReference type="SUPFAM" id="SSF103473">
    <property type="entry name" value="MFS general substrate transporter"/>
    <property type="match status" value="1"/>
</dbReference>
<dbReference type="InterPro" id="IPR036259">
    <property type="entry name" value="MFS_trans_sf"/>
</dbReference>
<dbReference type="Proteomes" id="UP001652445">
    <property type="component" value="Unassembled WGS sequence"/>
</dbReference>
<dbReference type="PANTHER" id="PTHR23522:SF10">
    <property type="entry name" value="3-PHENYLPROPIONIC ACID TRANSPORTER-RELATED"/>
    <property type="match status" value="1"/>
</dbReference>
<dbReference type="PIRSF" id="PIRSF004925">
    <property type="entry name" value="HcaT"/>
    <property type="match status" value="1"/>
</dbReference>
<accession>A0ABT2UJH8</accession>
<evidence type="ECO:0000256" key="2">
    <source>
        <dbReference type="ARBA" id="ARBA00022448"/>
    </source>
</evidence>
<feature type="transmembrane region" description="Helical" evidence="8">
    <location>
        <begin position="205"/>
        <end position="222"/>
    </location>
</feature>
<protein>
    <submittedName>
        <fullName evidence="10">MFS transporter</fullName>
    </submittedName>
</protein>
<dbReference type="Gene3D" id="1.20.1250.20">
    <property type="entry name" value="MFS general substrate transporter like domains"/>
    <property type="match status" value="2"/>
</dbReference>
<evidence type="ECO:0000256" key="8">
    <source>
        <dbReference type="SAM" id="Phobius"/>
    </source>
</evidence>
<dbReference type="Pfam" id="PF12832">
    <property type="entry name" value="MFS_1_like"/>
    <property type="match status" value="1"/>
</dbReference>
<feature type="transmembrane region" description="Helical" evidence="8">
    <location>
        <begin position="361"/>
        <end position="383"/>
    </location>
</feature>
<keyword evidence="11" id="KW-1185">Reference proteome</keyword>
<evidence type="ECO:0000313" key="10">
    <source>
        <dbReference type="EMBL" id="MCU6794773.1"/>
    </source>
</evidence>
<feature type="transmembrane region" description="Helical" evidence="8">
    <location>
        <begin position="331"/>
        <end position="355"/>
    </location>
</feature>
<feature type="transmembrane region" description="Helical" evidence="8">
    <location>
        <begin position="242"/>
        <end position="261"/>
    </location>
</feature>
<evidence type="ECO:0000256" key="1">
    <source>
        <dbReference type="ARBA" id="ARBA00004429"/>
    </source>
</evidence>
<dbReference type="PANTHER" id="PTHR23522">
    <property type="entry name" value="BLL5896 PROTEIN"/>
    <property type="match status" value="1"/>
</dbReference>
<organism evidence="10 11">
    <name type="scientific">Paenibacillus baimaensis</name>
    <dbReference type="NCBI Taxonomy" id="2982185"/>
    <lineage>
        <taxon>Bacteria</taxon>
        <taxon>Bacillati</taxon>
        <taxon>Bacillota</taxon>
        <taxon>Bacilli</taxon>
        <taxon>Bacillales</taxon>
        <taxon>Paenibacillaceae</taxon>
        <taxon>Paenibacillus</taxon>
    </lineage>
</organism>
<keyword evidence="4" id="KW-0997">Cell inner membrane</keyword>
<reference evidence="10 11" key="1">
    <citation type="submission" date="2022-09" db="EMBL/GenBank/DDBJ databases">
        <authorList>
            <person name="Han X.L."/>
            <person name="Wang Q."/>
            <person name="Lu T."/>
        </authorList>
    </citation>
    <scope>NUCLEOTIDE SEQUENCE [LARGE SCALE GENOMIC DNA]</scope>
    <source>
        <strain evidence="10 11">WQ 127069</strain>
    </source>
</reference>
<keyword evidence="3" id="KW-1003">Cell membrane</keyword>
<evidence type="ECO:0000256" key="6">
    <source>
        <dbReference type="ARBA" id="ARBA00022989"/>
    </source>
</evidence>
<feature type="transmembrane region" description="Helical" evidence="8">
    <location>
        <begin position="45"/>
        <end position="66"/>
    </location>
</feature>
<dbReference type="InterPro" id="IPR026032">
    <property type="entry name" value="HcaT-like"/>
</dbReference>
<feature type="transmembrane region" description="Helical" evidence="8">
    <location>
        <begin position="273"/>
        <end position="289"/>
    </location>
</feature>
<dbReference type="RefSeq" id="WP_262685860.1">
    <property type="nucleotide sequence ID" value="NZ_JAOQIO010000084.1"/>
</dbReference>
<evidence type="ECO:0000256" key="7">
    <source>
        <dbReference type="ARBA" id="ARBA00023136"/>
    </source>
</evidence>
<keyword evidence="5 8" id="KW-0812">Transmembrane</keyword>
<keyword evidence="7 8" id="KW-0472">Membrane</keyword>
<evidence type="ECO:0000256" key="5">
    <source>
        <dbReference type="ARBA" id="ARBA00022692"/>
    </source>
</evidence>
<evidence type="ECO:0000313" key="11">
    <source>
        <dbReference type="Proteomes" id="UP001652445"/>
    </source>
</evidence>
<evidence type="ECO:0000256" key="4">
    <source>
        <dbReference type="ARBA" id="ARBA00022519"/>
    </source>
</evidence>
<proteinExistence type="predicted"/>
<keyword evidence="2" id="KW-0813">Transport</keyword>
<dbReference type="EMBL" id="JAOQIO010000084">
    <property type="protein sequence ID" value="MCU6794773.1"/>
    <property type="molecule type" value="Genomic_DNA"/>
</dbReference>
<comment type="caution">
    <text evidence="10">The sequence shown here is derived from an EMBL/GenBank/DDBJ whole genome shotgun (WGS) entry which is preliminary data.</text>
</comment>
<feature type="domain" description="Major facilitator superfamily associated" evidence="9">
    <location>
        <begin position="13"/>
        <end position="363"/>
    </location>
</feature>
<comment type="subcellular location">
    <subcellularLocation>
        <location evidence="1">Cell inner membrane</location>
        <topology evidence="1">Multi-pass membrane protein</topology>
    </subcellularLocation>
</comment>
<name>A0ABT2UJH8_9BACL</name>
<feature type="transmembrane region" description="Helical" evidence="8">
    <location>
        <begin position="78"/>
        <end position="96"/>
    </location>
</feature>
<feature type="transmembrane region" description="Helical" evidence="8">
    <location>
        <begin position="164"/>
        <end position="184"/>
    </location>
</feature>
<dbReference type="InterPro" id="IPR024989">
    <property type="entry name" value="MFS_assoc_dom"/>
</dbReference>
<keyword evidence="6 8" id="KW-1133">Transmembrane helix</keyword>
<feature type="transmembrane region" description="Helical" evidence="8">
    <location>
        <begin position="12"/>
        <end position="33"/>
    </location>
</feature>